<dbReference type="GO" id="GO:0009242">
    <property type="term" value="P:colanic acid biosynthetic process"/>
    <property type="evidence" value="ECO:0007669"/>
    <property type="project" value="TreeGrafter"/>
</dbReference>
<proteinExistence type="inferred from homology"/>
<dbReference type="EMBL" id="WXWW01000202">
    <property type="protein sequence ID" value="NAW66214.1"/>
    <property type="molecule type" value="Genomic_DNA"/>
</dbReference>
<feature type="transmembrane region" description="Helical" evidence="7">
    <location>
        <begin position="117"/>
        <end position="134"/>
    </location>
</feature>
<dbReference type="InterPro" id="IPR003362">
    <property type="entry name" value="Bact_transf"/>
</dbReference>
<keyword evidence="6 7" id="KW-0472">Membrane</keyword>
<evidence type="ECO:0000256" key="1">
    <source>
        <dbReference type="ARBA" id="ARBA00004141"/>
    </source>
</evidence>
<dbReference type="PANTHER" id="PTHR30576">
    <property type="entry name" value="COLANIC BIOSYNTHESIS UDP-GLUCOSE LIPID CARRIER TRANSFERASE"/>
    <property type="match status" value="1"/>
</dbReference>
<evidence type="ECO:0000256" key="3">
    <source>
        <dbReference type="ARBA" id="ARBA00022679"/>
    </source>
</evidence>
<evidence type="ECO:0000256" key="7">
    <source>
        <dbReference type="SAM" id="Phobius"/>
    </source>
</evidence>
<reference evidence="9 10" key="1">
    <citation type="submission" date="2017-05" db="EMBL/GenBank/DDBJ databases">
        <title>High clonality and local adaptation shapes Vibrionaceae linages within an endangered oasis.</title>
        <authorList>
            <person name="Vazquez-Rosas-Landa M."/>
        </authorList>
    </citation>
    <scope>NUCLEOTIDE SEQUENCE [LARGE SCALE GENOMIC DNA]</scope>
    <source>
        <strain evidence="9 10">P46_P4S1P180</strain>
    </source>
</reference>
<accession>A0A7X5ASH0</accession>
<dbReference type="Proteomes" id="UP000465712">
    <property type="component" value="Unassembled WGS sequence"/>
</dbReference>
<name>A0A7X5ASH0_9GAMM</name>
<dbReference type="AlphaFoldDB" id="A0A7X5ASH0"/>
<gene>
    <name evidence="9" type="ORF">CAG72_13395</name>
</gene>
<keyword evidence="3 9" id="KW-0808">Transferase</keyword>
<feature type="transmembrane region" description="Helical" evidence="7">
    <location>
        <begin position="12"/>
        <end position="36"/>
    </location>
</feature>
<comment type="similarity">
    <text evidence="2">Belongs to the bacterial sugar transferase family.</text>
</comment>
<dbReference type="Pfam" id="PF13727">
    <property type="entry name" value="CoA_binding_3"/>
    <property type="match status" value="1"/>
</dbReference>
<feature type="transmembrane region" description="Helical" evidence="7">
    <location>
        <begin position="83"/>
        <end position="105"/>
    </location>
</feature>
<comment type="subcellular location">
    <subcellularLocation>
        <location evidence="1">Membrane</location>
        <topology evidence="1">Multi-pass membrane protein</topology>
    </subcellularLocation>
</comment>
<feature type="transmembrane region" description="Helical" evidence="7">
    <location>
        <begin position="276"/>
        <end position="303"/>
    </location>
</feature>
<dbReference type="Gene3D" id="3.40.50.720">
    <property type="entry name" value="NAD(P)-binding Rossmann-like Domain"/>
    <property type="match status" value="1"/>
</dbReference>
<dbReference type="PANTHER" id="PTHR30576:SF21">
    <property type="entry name" value="UDP-GLUCOSE:UNDECAPRENYL-PHOSPHATE GLUCOSE-1-PHOSPHATE TRANSFERASE"/>
    <property type="match status" value="1"/>
</dbReference>
<evidence type="ECO:0000256" key="5">
    <source>
        <dbReference type="ARBA" id="ARBA00022989"/>
    </source>
</evidence>
<feature type="transmembrane region" description="Helical" evidence="7">
    <location>
        <begin position="48"/>
        <end position="71"/>
    </location>
</feature>
<evidence type="ECO:0000313" key="10">
    <source>
        <dbReference type="Proteomes" id="UP000465712"/>
    </source>
</evidence>
<comment type="caution">
    <text evidence="9">The sequence shown here is derived from an EMBL/GenBank/DDBJ whole genome shotgun (WGS) entry which is preliminary data.</text>
</comment>
<sequence length="466" mass="53327">MTYSRFHDLNLSNAVLIFADILMLSGTFAGTQVFLFYFNPEYLSHSGIIINVLNLIYYTLPVQLALLAVGLYNEKLRESYSGITVRILVAISLAYMLSTSLYLITPLPFPAGFTREWMYGSALVGLMIVRFIAIRSRYQMLGRLKVLILGAGERASLINRCMRRQSDRVHVELTGYVPMPGDNRENSNVTPVLNISGSLEDFVQSNHIKEIIIAADERRGNLPTDSLFHCKMEGVQVIDIIDFIERETGQVAVSHIHPSWVIFNPHATGNKIGRSLYWLFNCAIAMLLLLITWPILIAIVVMIKWEDGFRAPVLYSQERVGLKGKRFSIYKFRSMKIDAESQGEQMASRLDPRITRVGNVIRKYRLDELPQLINILKGDMNFVGPRPERPSFSSQFEQQIPYYNHRLYVKPGLTGWAQLKYPYGDNIEDTIEKLKFDLYYIKHKSVILDILILIRTSEIVLFGKGR</sequence>
<evidence type="ECO:0000256" key="6">
    <source>
        <dbReference type="ARBA" id="ARBA00023136"/>
    </source>
</evidence>
<dbReference type="InterPro" id="IPR017475">
    <property type="entry name" value="EPS_sugar_tfrase"/>
</dbReference>
<feature type="domain" description="Bacterial sugar transferase" evidence="8">
    <location>
        <begin position="279"/>
        <end position="461"/>
    </location>
</feature>
<dbReference type="GO" id="GO:0016020">
    <property type="term" value="C:membrane"/>
    <property type="evidence" value="ECO:0007669"/>
    <property type="project" value="UniProtKB-SubCell"/>
</dbReference>
<dbReference type="Pfam" id="PF02397">
    <property type="entry name" value="Bac_transf"/>
    <property type="match status" value="1"/>
</dbReference>
<keyword evidence="5 7" id="KW-1133">Transmembrane helix</keyword>
<evidence type="ECO:0000313" key="9">
    <source>
        <dbReference type="EMBL" id="NAW66214.1"/>
    </source>
</evidence>
<dbReference type="GO" id="GO:0089702">
    <property type="term" value="F:undecaprenyl-phosphate glucose phosphotransferase activity"/>
    <property type="evidence" value="ECO:0007669"/>
    <property type="project" value="TreeGrafter"/>
</dbReference>
<dbReference type="NCBIfam" id="TIGR03025">
    <property type="entry name" value="EPS_sugtrans"/>
    <property type="match status" value="1"/>
</dbReference>
<keyword evidence="4 7" id="KW-0812">Transmembrane</keyword>
<evidence type="ECO:0000256" key="4">
    <source>
        <dbReference type="ARBA" id="ARBA00022692"/>
    </source>
</evidence>
<evidence type="ECO:0000256" key="2">
    <source>
        <dbReference type="ARBA" id="ARBA00006464"/>
    </source>
</evidence>
<dbReference type="NCBIfam" id="TIGR03013">
    <property type="entry name" value="EpsB_2"/>
    <property type="match status" value="1"/>
</dbReference>
<dbReference type="InterPro" id="IPR017464">
    <property type="entry name" value="Sugar_tfrase_EpsB_2"/>
</dbReference>
<evidence type="ECO:0000259" key="8">
    <source>
        <dbReference type="Pfam" id="PF02397"/>
    </source>
</evidence>
<organism evidence="9 10">
    <name type="scientific">Photobacterium halotolerans</name>
    <dbReference type="NCBI Taxonomy" id="265726"/>
    <lineage>
        <taxon>Bacteria</taxon>
        <taxon>Pseudomonadati</taxon>
        <taxon>Pseudomonadota</taxon>
        <taxon>Gammaproteobacteria</taxon>
        <taxon>Vibrionales</taxon>
        <taxon>Vibrionaceae</taxon>
        <taxon>Photobacterium</taxon>
    </lineage>
</organism>
<protein>
    <submittedName>
        <fullName evidence="9">TIGR03013 family PEP-CTERM/XrtA system glycosyltransferase</fullName>
    </submittedName>
</protein>